<feature type="domain" description="CCHC-type" evidence="2">
    <location>
        <begin position="96"/>
        <end position="110"/>
    </location>
</feature>
<evidence type="ECO:0000259" key="2">
    <source>
        <dbReference type="PROSITE" id="PS50158"/>
    </source>
</evidence>
<keyword evidence="1" id="KW-0479">Metal-binding</keyword>
<accession>A0AAU9M7B6</accession>
<evidence type="ECO:0000313" key="3">
    <source>
        <dbReference type="EMBL" id="CAH1422607.1"/>
    </source>
</evidence>
<dbReference type="EMBL" id="CAKMRJ010001112">
    <property type="protein sequence ID" value="CAH1422607.1"/>
    <property type="molecule type" value="Genomic_DNA"/>
</dbReference>
<dbReference type="AlphaFoldDB" id="A0AAU9M7B6"/>
<keyword evidence="1" id="KW-0862">Zinc</keyword>
<name>A0AAU9M7B6_9ASTR</name>
<reference evidence="3 4" key="1">
    <citation type="submission" date="2022-01" db="EMBL/GenBank/DDBJ databases">
        <authorList>
            <person name="Xiong W."/>
            <person name="Schranz E."/>
        </authorList>
    </citation>
    <scope>NUCLEOTIDE SEQUENCE [LARGE SCALE GENOMIC DNA]</scope>
</reference>
<protein>
    <recommendedName>
        <fullName evidence="2">CCHC-type domain-containing protein</fullName>
    </recommendedName>
</protein>
<dbReference type="GO" id="GO:0003676">
    <property type="term" value="F:nucleic acid binding"/>
    <property type="evidence" value="ECO:0007669"/>
    <property type="project" value="InterPro"/>
</dbReference>
<comment type="caution">
    <text evidence="3">The sequence shown here is derived from an EMBL/GenBank/DDBJ whole genome shotgun (WGS) entry which is preliminary data.</text>
</comment>
<evidence type="ECO:0000313" key="4">
    <source>
        <dbReference type="Proteomes" id="UP001157418"/>
    </source>
</evidence>
<keyword evidence="1" id="KW-0863">Zinc-finger</keyword>
<dbReference type="Proteomes" id="UP001157418">
    <property type="component" value="Unassembled WGS sequence"/>
</dbReference>
<dbReference type="InterPro" id="IPR001878">
    <property type="entry name" value="Znf_CCHC"/>
</dbReference>
<gene>
    <name evidence="3" type="ORF">LVIROSA_LOCUS9930</name>
</gene>
<sequence length="239" mass="27627">MCSDLEEDKQDLEKKVFPIGLPTDFFGSQATLARFTNVDDDWKQKLQGKFLIVKRYISRSDKKPSRLKRFSSKIDSSTSKDYKVGRKIIVEKKGPKCFNCGGTDHFSGECISKKMDTNEDYDENYKKLLASLKRQNIDVKILVAEVDSWVDDEKSSEEDQPKDKCFIAHIDVFVTYEGSNDASTFKANLDKADKDSKIVDWDSTSLYKVNKLFNSFDNEKCMMFEIKNFQQYIHKSKSC</sequence>
<evidence type="ECO:0000256" key="1">
    <source>
        <dbReference type="PROSITE-ProRule" id="PRU00047"/>
    </source>
</evidence>
<dbReference type="PROSITE" id="PS50158">
    <property type="entry name" value="ZF_CCHC"/>
    <property type="match status" value="1"/>
</dbReference>
<organism evidence="3 4">
    <name type="scientific">Lactuca virosa</name>
    <dbReference type="NCBI Taxonomy" id="75947"/>
    <lineage>
        <taxon>Eukaryota</taxon>
        <taxon>Viridiplantae</taxon>
        <taxon>Streptophyta</taxon>
        <taxon>Embryophyta</taxon>
        <taxon>Tracheophyta</taxon>
        <taxon>Spermatophyta</taxon>
        <taxon>Magnoliopsida</taxon>
        <taxon>eudicotyledons</taxon>
        <taxon>Gunneridae</taxon>
        <taxon>Pentapetalae</taxon>
        <taxon>asterids</taxon>
        <taxon>campanulids</taxon>
        <taxon>Asterales</taxon>
        <taxon>Asteraceae</taxon>
        <taxon>Cichorioideae</taxon>
        <taxon>Cichorieae</taxon>
        <taxon>Lactucinae</taxon>
        <taxon>Lactuca</taxon>
    </lineage>
</organism>
<dbReference type="GO" id="GO:0008270">
    <property type="term" value="F:zinc ion binding"/>
    <property type="evidence" value="ECO:0007669"/>
    <property type="project" value="UniProtKB-KW"/>
</dbReference>
<keyword evidence="4" id="KW-1185">Reference proteome</keyword>
<proteinExistence type="predicted"/>